<dbReference type="InterPro" id="IPR050272">
    <property type="entry name" value="Isochorismatase-like_hydrls"/>
</dbReference>
<sequence length="165" mass="18668">MGNKALMVIDIQNDITKNYKKIIDRINEAIDWAVAEDMRIIYIKHNNLSAGTRTFKPDTKGAELVPEMRVVSDNIFVKTKANALTSEEFTEFIEKNGINEFFIAGADATGCVKSTCFNMTKAGYSVHVISDCVTSYDLKKMDEMYAYYAKKGCEVKVLKDYMEGR</sequence>
<evidence type="ECO:0000256" key="2">
    <source>
        <dbReference type="ARBA" id="ARBA00022801"/>
    </source>
</evidence>
<organism evidence="4 5">
    <name type="scientific">[Clostridium] aminophilum</name>
    <dbReference type="NCBI Taxonomy" id="1526"/>
    <lineage>
        <taxon>Bacteria</taxon>
        <taxon>Bacillati</taxon>
        <taxon>Bacillota</taxon>
        <taxon>Clostridia</taxon>
        <taxon>Lachnospirales</taxon>
        <taxon>Lachnospiraceae</taxon>
    </lineage>
</organism>
<comment type="similarity">
    <text evidence="1">Belongs to the isochorismatase family.</text>
</comment>
<keyword evidence="2" id="KW-0378">Hydrolase</keyword>
<dbReference type="Proteomes" id="UP000214760">
    <property type="component" value="Unassembled WGS sequence"/>
</dbReference>
<feature type="domain" description="Isochorismatase-like" evidence="3">
    <location>
        <begin position="5"/>
        <end position="155"/>
    </location>
</feature>
<evidence type="ECO:0000259" key="3">
    <source>
        <dbReference type="Pfam" id="PF00857"/>
    </source>
</evidence>
<dbReference type="AlphaFoldDB" id="A0A1I6JA85"/>
<dbReference type="RefSeq" id="WP_031472147.1">
    <property type="nucleotide sequence ID" value="NZ_FOZC01000006.1"/>
</dbReference>
<dbReference type="Gene3D" id="3.40.50.850">
    <property type="entry name" value="Isochorismatase-like"/>
    <property type="match status" value="1"/>
</dbReference>
<name>A0A1I6JA85_9FIRM</name>
<dbReference type="SUPFAM" id="SSF52499">
    <property type="entry name" value="Isochorismatase-like hydrolases"/>
    <property type="match status" value="1"/>
</dbReference>
<dbReference type="InterPro" id="IPR036380">
    <property type="entry name" value="Isochorismatase-like_sf"/>
</dbReference>
<proteinExistence type="inferred from homology"/>
<protein>
    <submittedName>
        <fullName evidence="4">Nicotinamidase-related amidase</fullName>
    </submittedName>
</protein>
<dbReference type="EMBL" id="FOZC01000006">
    <property type="protein sequence ID" value="SFR75838.1"/>
    <property type="molecule type" value="Genomic_DNA"/>
</dbReference>
<dbReference type="Pfam" id="PF00857">
    <property type="entry name" value="Isochorismatase"/>
    <property type="match status" value="1"/>
</dbReference>
<dbReference type="CDD" id="cd00431">
    <property type="entry name" value="cysteine_hydrolases"/>
    <property type="match status" value="1"/>
</dbReference>
<dbReference type="PANTHER" id="PTHR43540">
    <property type="entry name" value="PEROXYUREIDOACRYLATE/UREIDOACRYLATE AMIDOHYDROLASE-RELATED"/>
    <property type="match status" value="1"/>
</dbReference>
<dbReference type="InterPro" id="IPR000868">
    <property type="entry name" value="Isochorismatase-like_dom"/>
</dbReference>
<evidence type="ECO:0000313" key="5">
    <source>
        <dbReference type="Proteomes" id="UP000214760"/>
    </source>
</evidence>
<dbReference type="GO" id="GO:0016787">
    <property type="term" value="F:hydrolase activity"/>
    <property type="evidence" value="ECO:0007669"/>
    <property type="project" value="UniProtKB-KW"/>
</dbReference>
<evidence type="ECO:0000313" key="4">
    <source>
        <dbReference type="EMBL" id="SFR75838.1"/>
    </source>
</evidence>
<reference evidence="4 5" key="1">
    <citation type="submission" date="2016-10" db="EMBL/GenBank/DDBJ databases">
        <authorList>
            <person name="de Groot N.N."/>
        </authorList>
    </citation>
    <scope>NUCLEOTIDE SEQUENCE [LARGE SCALE GENOMIC DNA]</scope>
    <source>
        <strain evidence="4 5">F</strain>
    </source>
</reference>
<gene>
    <name evidence="4" type="ORF">SAMN02910262_01356</name>
</gene>
<accession>A0A1I6JA85</accession>
<evidence type="ECO:0000256" key="1">
    <source>
        <dbReference type="ARBA" id="ARBA00006336"/>
    </source>
</evidence>